<dbReference type="PANTHER" id="PTHR35275:SF4">
    <property type="entry name" value="ZCF37"/>
    <property type="match status" value="1"/>
</dbReference>
<evidence type="ECO:0000256" key="1">
    <source>
        <dbReference type="SAM" id="MobiDB-lite"/>
    </source>
</evidence>
<feature type="region of interest" description="Disordered" evidence="1">
    <location>
        <begin position="16"/>
        <end position="47"/>
    </location>
</feature>
<keyword evidence="4" id="KW-1185">Reference proteome</keyword>
<dbReference type="EMBL" id="CP133623">
    <property type="protein sequence ID" value="WMV57103.1"/>
    <property type="molecule type" value="Genomic_DNA"/>
</dbReference>
<keyword evidence="2" id="KW-1133">Transmembrane helix</keyword>
<protein>
    <recommendedName>
        <fullName evidence="5">ZCF37</fullName>
    </recommendedName>
</protein>
<evidence type="ECO:0000313" key="4">
    <source>
        <dbReference type="Proteomes" id="UP001234989"/>
    </source>
</evidence>
<reference evidence="3" key="1">
    <citation type="submission" date="2023-08" db="EMBL/GenBank/DDBJ databases">
        <title>A de novo genome assembly of Solanum verrucosum Schlechtendal, a Mexican diploid species geographically isolated from the other diploid A-genome species in potato relatives.</title>
        <authorList>
            <person name="Hosaka K."/>
        </authorList>
    </citation>
    <scope>NUCLEOTIDE SEQUENCE</scope>
    <source>
        <tissue evidence="3">Young leaves</tissue>
    </source>
</reference>
<proteinExistence type="predicted"/>
<gene>
    <name evidence="3" type="ORF">MTR67_050488</name>
</gene>
<organism evidence="3 4">
    <name type="scientific">Solanum verrucosum</name>
    <dbReference type="NCBI Taxonomy" id="315347"/>
    <lineage>
        <taxon>Eukaryota</taxon>
        <taxon>Viridiplantae</taxon>
        <taxon>Streptophyta</taxon>
        <taxon>Embryophyta</taxon>
        <taxon>Tracheophyta</taxon>
        <taxon>Spermatophyta</taxon>
        <taxon>Magnoliopsida</taxon>
        <taxon>eudicotyledons</taxon>
        <taxon>Gunneridae</taxon>
        <taxon>Pentapetalae</taxon>
        <taxon>asterids</taxon>
        <taxon>lamiids</taxon>
        <taxon>Solanales</taxon>
        <taxon>Solanaceae</taxon>
        <taxon>Solanoideae</taxon>
        <taxon>Solaneae</taxon>
        <taxon>Solanum</taxon>
    </lineage>
</organism>
<evidence type="ECO:0000313" key="3">
    <source>
        <dbReference type="EMBL" id="WMV57103.1"/>
    </source>
</evidence>
<dbReference type="InterPro" id="IPR045880">
    <property type="entry name" value="ZCF37"/>
</dbReference>
<keyword evidence="2" id="KW-0812">Transmembrane</keyword>
<evidence type="ECO:0000256" key="2">
    <source>
        <dbReference type="SAM" id="Phobius"/>
    </source>
</evidence>
<feature type="transmembrane region" description="Helical" evidence="2">
    <location>
        <begin position="161"/>
        <end position="193"/>
    </location>
</feature>
<keyword evidence="2" id="KW-0472">Membrane</keyword>
<dbReference type="PANTHER" id="PTHR35275">
    <property type="entry name" value="ZCF37"/>
    <property type="match status" value="1"/>
</dbReference>
<accession>A0AAF0V5I4</accession>
<evidence type="ECO:0008006" key="5">
    <source>
        <dbReference type="Google" id="ProtNLM"/>
    </source>
</evidence>
<dbReference type="AlphaFoldDB" id="A0AAF0V5I4"/>
<name>A0AAF0V5I4_SOLVR</name>
<sequence>MFNHFICGSGNFHNQEGEDYDRETSSPCSTPKKSSKRSKNSTYNPYADRGLDKFSKLLANLEDKKQKIYTQMGSDDISFVRFVFSNSNSIKPIVVRVKDKNQTLSSDTDDDKQMIKKKSEFVDKKTIHEVSSNISEERKVESKRRNFFKNLRLANFKKPTYYMPLAIILILVFLAVYGRCFAILCTSIGWYAIPIIKASSRRTKRRHVKKLSEENITLCEGPIFPRSVVNGPKDHKLVAGKHVHI</sequence>
<dbReference type="Proteomes" id="UP001234989">
    <property type="component" value="Chromosome 12"/>
</dbReference>